<dbReference type="HOGENOM" id="CLU_021971_0_1_1"/>
<feature type="compositionally biased region" description="Basic and acidic residues" evidence="17">
    <location>
        <begin position="9"/>
        <end position="56"/>
    </location>
</feature>
<dbReference type="FunFam" id="3.30.70.580:FF:000002">
    <property type="entry name" value="tRNA pseudouridine synthase"/>
    <property type="match status" value="1"/>
</dbReference>
<dbReference type="GO" id="GO:1990481">
    <property type="term" value="P:mRNA pseudouridine synthesis"/>
    <property type="evidence" value="ECO:0007669"/>
    <property type="project" value="TreeGrafter"/>
</dbReference>
<keyword evidence="7" id="KW-0819">tRNA processing</keyword>
<evidence type="ECO:0000256" key="16">
    <source>
        <dbReference type="PIRSR" id="PIRSR641708-2"/>
    </source>
</evidence>
<evidence type="ECO:0000256" key="12">
    <source>
        <dbReference type="ARBA" id="ARBA00073968"/>
    </source>
</evidence>
<comment type="cofactor">
    <cofactor evidence="3">
        <name>Zn(2+)</name>
        <dbReference type="ChEBI" id="CHEBI:29105"/>
    </cofactor>
</comment>
<accession>G3BAF3</accession>
<comment type="catalytic activity">
    <reaction evidence="2">
        <text>uridine in snRNA = pseudouridine in snRNA</text>
        <dbReference type="Rhea" id="RHEA:51124"/>
        <dbReference type="Rhea" id="RHEA-COMP:12891"/>
        <dbReference type="Rhea" id="RHEA-COMP:12892"/>
        <dbReference type="ChEBI" id="CHEBI:65314"/>
        <dbReference type="ChEBI" id="CHEBI:65315"/>
    </reaction>
</comment>
<sequence>MEDVEVDEQVYKRDQVSKWTRARKEDKRENSNKRQKTEERPDRRSSNNDYQPRVDEEGNVIKSERRPKRKVACMIGYCGTGYNGMQIQNNPDVKTIEGELFQAFINAGAISQENSNDLKKNGFMRAARTDKGVHAAGNVISCKLIIEDEDILQKINKALPEQIRIWGIERTNRSFDCRKMCSSRVYEYLLPTHSFLPPRPGTVLYGQLKEESTANPGFYRDNEEDEKWWKETLAAMDKVKAEVGLKDENVPDADQEKEKLYNEEGQITEFGIKAKKIKQAENTRRRDYKVSNDKLELFRDALKQYEGSHNFHNYTVGKNYKDPSARRYMKSTKVSEPFIIGDTEWVSIKIHGQSFMLHQIRKMIAMAVMLVRTGCPATRINETFSSTRVNIPKAPALGLLLENPVYETYNSMLEKYGYNKIDFSRYQKEMDDFKMKFIYDKIYNEERRENSFHGFFGFIDNFENEEAESLPLTHYFGQVITSSDSALQYSSLHLHTTVVAVIDQHFDTLLASLVAVGLPVDEGYAGPPEEAVVLVEESGEAFELGHSPYLFHHYYRYCC</sequence>
<evidence type="ECO:0000256" key="5">
    <source>
        <dbReference type="ARBA" id="ARBA00009375"/>
    </source>
</evidence>
<evidence type="ECO:0000256" key="2">
    <source>
        <dbReference type="ARBA" id="ARBA00001832"/>
    </source>
</evidence>
<dbReference type="PANTHER" id="PTHR11142:SF4">
    <property type="entry name" value="PSEUDOURIDYLATE SYNTHASE 1 HOMOLOG"/>
    <property type="match status" value="1"/>
</dbReference>
<comment type="subcellular location">
    <subcellularLocation>
        <location evidence="4">Nucleus</location>
    </subcellularLocation>
</comment>
<dbReference type="EMBL" id="GL996527">
    <property type="protein sequence ID" value="EGV62761.1"/>
    <property type="molecule type" value="Genomic_DNA"/>
</dbReference>
<dbReference type="GO" id="GO:0003723">
    <property type="term" value="F:RNA binding"/>
    <property type="evidence" value="ECO:0007669"/>
    <property type="project" value="InterPro"/>
</dbReference>
<dbReference type="GO" id="GO:0009982">
    <property type="term" value="F:pseudouridine synthase activity"/>
    <property type="evidence" value="ECO:0007669"/>
    <property type="project" value="InterPro"/>
</dbReference>
<dbReference type="eggNOG" id="KOG2553">
    <property type="taxonomic scope" value="Eukaryota"/>
</dbReference>
<dbReference type="Gene3D" id="3.30.70.660">
    <property type="entry name" value="Pseudouridine synthase I, catalytic domain, C-terminal subdomain"/>
    <property type="match status" value="1"/>
</dbReference>
<dbReference type="SUPFAM" id="SSF55120">
    <property type="entry name" value="Pseudouridine synthase"/>
    <property type="match status" value="1"/>
</dbReference>
<dbReference type="GO" id="GO:0006397">
    <property type="term" value="P:mRNA processing"/>
    <property type="evidence" value="ECO:0007669"/>
    <property type="project" value="UniProtKB-KW"/>
</dbReference>
<feature type="active site" description="Nucleophile" evidence="15">
    <location>
        <position position="130"/>
    </location>
</feature>
<dbReference type="Proteomes" id="UP000000707">
    <property type="component" value="Unassembled WGS sequence"/>
</dbReference>
<dbReference type="Gene3D" id="3.30.70.580">
    <property type="entry name" value="Pseudouridine synthase I, catalytic domain, N-terminal subdomain"/>
    <property type="match status" value="1"/>
</dbReference>
<proteinExistence type="inferred from homology"/>
<evidence type="ECO:0000256" key="6">
    <source>
        <dbReference type="ARBA" id="ARBA00022664"/>
    </source>
</evidence>
<evidence type="ECO:0000256" key="7">
    <source>
        <dbReference type="ARBA" id="ARBA00022694"/>
    </source>
</evidence>
<feature type="binding site" evidence="16">
    <location>
        <position position="186"/>
    </location>
    <ligand>
        <name>substrate</name>
    </ligand>
</feature>
<dbReference type="InterPro" id="IPR020095">
    <property type="entry name" value="PsdUridine_synth_TruA_C"/>
</dbReference>
<dbReference type="InterPro" id="IPR041708">
    <property type="entry name" value="PUS1/PUS2-like"/>
</dbReference>
<evidence type="ECO:0000256" key="11">
    <source>
        <dbReference type="ARBA" id="ARBA00053072"/>
    </source>
</evidence>
<evidence type="ECO:0000256" key="14">
    <source>
        <dbReference type="ARBA" id="ARBA00080858"/>
    </source>
</evidence>
<dbReference type="InterPro" id="IPR001406">
    <property type="entry name" value="PsdUridine_synth_TruA"/>
</dbReference>
<evidence type="ECO:0000256" key="1">
    <source>
        <dbReference type="ARBA" id="ARBA00001166"/>
    </source>
</evidence>
<keyword evidence="20" id="KW-1185">Reference proteome</keyword>
<dbReference type="Pfam" id="PF01416">
    <property type="entry name" value="PseudoU_synth_1"/>
    <property type="match status" value="1"/>
</dbReference>
<evidence type="ECO:0000256" key="8">
    <source>
        <dbReference type="ARBA" id="ARBA00023235"/>
    </source>
</evidence>
<comment type="function">
    <text evidence="11">Formation of pseudouridine at positions 27 and 28 in the anticodon stem and loop of transfer RNAs; at positions 34 and 36 of intron-containing precursor tRNA(Ile) and at position 35 in the intron-containing tRNA(Tyr). Catalyzes pseudouridylation at position 44 in U2 snRNA. Also catalyzes pseudouridylation of mRNAs.</text>
</comment>
<dbReference type="GO" id="GO:0031119">
    <property type="term" value="P:tRNA pseudouridine synthesis"/>
    <property type="evidence" value="ECO:0007669"/>
    <property type="project" value="InterPro"/>
</dbReference>
<dbReference type="OrthoDB" id="10256309at2759"/>
<evidence type="ECO:0000259" key="18">
    <source>
        <dbReference type="Pfam" id="PF01416"/>
    </source>
</evidence>
<keyword evidence="8" id="KW-0413">Isomerase</keyword>
<dbReference type="FunFam" id="3.30.70.660:FF:000002">
    <property type="entry name" value="tRNA pseudouridine synthase"/>
    <property type="match status" value="1"/>
</dbReference>
<evidence type="ECO:0000256" key="4">
    <source>
        <dbReference type="ARBA" id="ARBA00004123"/>
    </source>
</evidence>
<dbReference type="AlphaFoldDB" id="G3BAF3"/>
<dbReference type="PANTHER" id="PTHR11142">
    <property type="entry name" value="PSEUDOURIDYLATE SYNTHASE"/>
    <property type="match status" value="1"/>
</dbReference>
<keyword evidence="9" id="KW-0539">Nucleus</keyword>
<dbReference type="InterPro" id="IPR020097">
    <property type="entry name" value="PsdUridine_synth_TruA_a/b_dom"/>
</dbReference>
<name>G3BAF3_CANTC</name>
<evidence type="ECO:0000313" key="19">
    <source>
        <dbReference type="EMBL" id="EGV62761.1"/>
    </source>
</evidence>
<comment type="catalytic activity">
    <reaction evidence="10">
        <text>a uridine in tRNA = a pseudouridine in tRNA</text>
        <dbReference type="Rhea" id="RHEA:54572"/>
        <dbReference type="Rhea" id="RHEA-COMP:13339"/>
        <dbReference type="Rhea" id="RHEA-COMP:13934"/>
        <dbReference type="ChEBI" id="CHEBI:65314"/>
        <dbReference type="ChEBI" id="CHEBI:65315"/>
    </reaction>
</comment>
<dbReference type="GO" id="GO:0031120">
    <property type="term" value="P:snRNA pseudouridine synthesis"/>
    <property type="evidence" value="ECO:0007669"/>
    <property type="project" value="UniProtKB-ARBA"/>
</dbReference>
<evidence type="ECO:0000256" key="9">
    <source>
        <dbReference type="ARBA" id="ARBA00023242"/>
    </source>
</evidence>
<protein>
    <recommendedName>
        <fullName evidence="12">tRNA pseudouridine synthase 1</fullName>
    </recommendedName>
    <alternativeName>
        <fullName evidence="13">tRNA pseudouridylate synthase 1</fullName>
    </alternativeName>
    <alternativeName>
        <fullName evidence="14">tRNA-uridine isomerase 1</fullName>
    </alternativeName>
</protein>
<evidence type="ECO:0000256" key="17">
    <source>
        <dbReference type="SAM" id="MobiDB-lite"/>
    </source>
</evidence>
<dbReference type="CDD" id="cd02568">
    <property type="entry name" value="PseudoU_synth_PUS1_PUS2"/>
    <property type="match status" value="1"/>
</dbReference>
<dbReference type="STRING" id="590646.G3BAF3"/>
<feature type="domain" description="Pseudouridine synthase I TruA alpha/beta" evidence="18">
    <location>
        <begin position="301"/>
        <end position="406"/>
    </location>
</feature>
<comment type="catalytic activity">
    <reaction evidence="1">
        <text>a uridine in mRNA = a pseudouridine in mRNA</text>
        <dbReference type="Rhea" id="RHEA:56644"/>
        <dbReference type="Rhea" id="RHEA-COMP:14658"/>
        <dbReference type="Rhea" id="RHEA-COMP:14659"/>
        <dbReference type="ChEBI" id="CHEBI:65314"/>
        <dbReference type="ChEBI" id="CHEBI:65315"/>
    </reaction>
</comment>
<feature type="region of interest" description="Disordered" evidence="17">
    <location>
        <begin position="1"/>
        <end position="65"/>
    </location>
</feature>
<evidence type="ECO:0000256" key="13">
    <source>
        <dbReference type="ARBA" id="ARBA00079072"/>
    </source>
</evidence>
<comment type="similarity">
    <text evidence="5">Belongs to the tRNA pseudouridine synthase TruA family.</text>
</comment>
<evidence type="ECO:0000256" key="15">
    <source>
        <dbReference type="PIRSR" id="PIRSR641708-1"/>
    </source>
</evidence>
<evidence type="ECO:0000313" key="20">
    <source>
        <dbReference type="Proteomes" id="UP000000707"/>
    </source>
</evidence>
<dbReference type="GO" id="GO:0005634">
    <property type="term" value="C:nucleus"/>
    <property type="evidence" value="ECO:0007669"/>
    <property type="project" value="UniProtKB-SubCell"/>
</dbReference>
<evidence type="ECO:0000256" key="10">
    <source>
        <dbReference type="ARBA" id="ARBA00036943"/>
    </source>
</evidence>
<organism evidence="20">
    <name type="scientific">Candida tenuis (strain ATCC 10573 / BCRC 21748 / CBS 615 / JCM 9827 / NBRC 10315 / NRRL Y-1498 / VKM Y-70)</name>
    <name type="common">Yeast</name>
    <name type="synonym">Yamadazyma tenuis</name>
    <dbReference type="NCBI Taxonomy" id="590646"/>
    <lineage>
        <taxon>Eukaryota</taxon>
        <taxon>Fungi</taxon>
        <taxon>Dikarya</taxon>
        <taxon>Ascomycota</taxon>
        <taxon>Saccharomycotina</taxon>
        <taxon>Pichiomycetes</taxon>
        <taxon>Debaryomycetaceae</taxon>
        <taxon>Yamadazyma</taxon>
    </lineage>
</organism>
<keyword evidence="6" id="KW-0507">mRNA processing</keyword>
<dbReference type="InterPro" id="IPR020103">
    <property type="entry name" value="PsdUridine_synth_cat_dom_sf"/>
</dbReference>
<evidence type="ECO:0000256" key="3">
    <source>
        <dbReference type="ARBA" id="ARBA00001947"/>
    </source>
</evidence>
<reference evidence="19 20" key="1">
    <citation type="journal article" date="2011" name="Proc. Natl. Acad. Sci. U.S.A.">
        <title>Comparative genomics of xylose-fermenting fungi for enhanced biofuel production.</title>
        <authorList>
            <person name="Wohlbach D.J."/>
            <person name="Kuo A."/>
            <person name="Sato T.K."/>
            <person name="Potts K.M."/>
            <person name="Salamov A.A."/>
            <person name="LaButti K.M."/>
            <person name="Sun H."/>
            <person name="Clum A."/>
            <person name="Pangilinan J.L."/>
            <person name="Lindquist E.A."/>
            <person name="Lucas S."/>
            <person name="Lapidus A."/>
            <person name="Jin M."/>
            <person name="Gunawan C."/>
            <person name="Balan V."/>
            <person name="Dale B.E."/>
            <person name="Jeffries T.W."/>
            <person name="Zinkel R."/>
            <person name="Barry K.W."/>
            <person name="Grigoriev I.V."/>
            <person name="Gasch A.P."/>
        </authorList>
    </citation>
    <scope>NUCLEOTIDE SEQUENCE [LARGE SCALE GENOMIC DNA]</scope>
    <source>
        <strain evidence="20">ATCC 10573 / BCRC 21748 / CBS 615 / JCM 9827 / NBRC 10315 / NRRL Y-1498 / VKM Y-70</strain>
    </source>
</reference>
<dbReference type="NCBIfam" id="TIGR00071">
    <property type="entry name" value="hisT_truA"/>
    <property type="match status" value="1"/>
</dbReference>
<gene>
    <name evidence="19" type="ORF">CANTEDRAFT_115504</name>
</gene>
<dbReference type="InterPro" id="IPR020094">
    <property type="entry name" value="TruA/RsuA/RluB/E/F_N"/>
</dbReference>